<gene>
    <name evidence="9" type="ORF">KALB_1619</name>
</gene>
<evidence type="ECO:0000256" key="1">
    <source>
        <dbReference type="ARBA" id="ARBA00010617"/>
    </source>
</evidence>
<evidence type="ECO:0000313" key="9">
    <source>
        <dbReference type="EMBL" id="AHH94991.1"/>
    </source>
</evidence>
<dbReference type="KEGG" id="kal:KALB_1619"/>
<dbReference type="PRINTS" id="PR00359">
    <property type="entry name" value="BP450"/>
</dbReference>
<keyword evidence="4 7" id="KW-0560">Oxidoreductase</keyword>
<feature type="compositionally biased region" description="Basic and acidic residues" evidence="8">
    <location>
        <begin position="65"/>
        <end position="78"/>
    </location>
</feature>
<evidence type="ECO:0000256" key="6">
    <source>
        <dbReference type="ARBA" id="ARBA00023033"/>
    </source>
</evidence>
<dbReference type="Proteomes" id="UP000019225">
    <property type="component" value="Chromosome"/>
</dbReference>
<comment type="similarity">
    <text evidence="1 7">Belongs to the cytochrome P450 family.</text>
</comment>
<reference evidence="9 10" key="1">
    <citation type="journal article" date="2014" name="BMC Genomics">
        <title>Complete genome sequence of producer of the glycopeptide antibiotic Aculeximycin Kutzneria albida DSM 43870T, a representative of minor genus of Pseudonocardiaceae.</title>
        <authorList>
            <person name="Rebets Y."/>
            <person name="Tokovenko B."/>
            <person name="Lushchyk I."/>
            <person name="Ruckert C."/>
            <person name="Zaburannyi N."/>
            <person name="Bechthold A."/>
            <person name="Kalinowski J."/>
            <person name="Luzhetskyy A."/>
        </authorList>
    </citation>
    <scope>NUCLEOTIDE SEQUENCE [LARGE SCALE GENOMIC DNA]</scope>
    <source>
        <strain evidence="9">DSM 43870</strain>
    </source>
</reference>
<feature type="region of interest" description="Disordered" evidence="8">
    <location>
        <begin position="65"/>
        <end position="89"/>
    </location>
</feature>
<dbReference type="PANTHER" id="PTHR46696">
    <property type="entry name" value="P450, PUTATIVE (EUROFUNG)-RELATED"/>
    <property type="match status" value="1"/>
</dbReference>
<accession>W5W3B7</accession>
<dbReference type="PRINTS" id="PR00385">
    <property type="entry name" value="P450"/>
</dbReference>
<evidence type="ECO:0000256" key="2">
    <source>
        <dbReference type="ARBA" id="ARBA00022617"/>
    </source>
</evidence>
<keyword evidence="5 7" id="KW-0408">Iron</keyword>
<dbReference type="PANTHER" id="PTHR46696:SF1">
    <property type="entry name" value="CYTOCHROME P450 YJIB-RELATED"/>
    <property type="match status" value="1"/>
</dbReference>
<evidence type="ECO:0000256" key="5">
    <source>
        <dbReference type="ARBA" id="ARBA00023004"/>
    </source>
</evidence>
<keyword evidence="6 7" id="KW-0503">Monooxygenase</keyword>
<protein>
    <submittedName>
        <fullName evidence="9">Cytochrome P450 107B1</fullName>
        <ecNumber evidence="9">1.14.-.-</ecNumber>
    </submittedName>
</protein>
<dbReference type="InterPro" id="IPR001128">
    <property type="entry name" value="Cyt_P450"/>
</dbReference>
<dbReference type="PATRIC" id="fig|1449976.3.peg.1619"/>
<proteinExistence type="inferred from homology"/>
<dbReference type="EMBL" id="CP007155">
    <property type="protein sequence ID" value="AHH94991.1"/>
    <property type="molecule type" value="Genomic_DNA"/>
</dbReference>
<dbReference type="GO" id="GO:0020037">
    <property type="term" value="F:heme binding"/>
    <property type="evidence" value="ECO:0007669"/>
    <property type="project" value="InterPro"/>
</dbReference>
<evidence type="ECO:0000256" key="4">
    <source>
        <dbReference type="ARBA" id="ARBA00023002"/>
    </source>
</evidence>
<dbReference type="GO" id="GO:0005506">
    <property type="term" value="F:iron ion binding"/>
    <property type="evidence" value="ECO:0007669"/>
    <property type="project" value="InterPro"/>
</dbReference>
<keyword evidence="3 7" id="KW-0479">Metal-binding</keyword>
<dbReference type="STRING" id="1449976.KALB_1619"/>
<dbReference type="Pfam" id="PF00067">
    <property type="entry name" value="p450"/>
    <property type="match status" value="1"/>
</dbReference>
<dbReference type="SUPFAM" id="SSF48264">
    <property type="entry name" value="Cytochrome P450"/>
    <property type="match status" value="1"/>
</dbReference>
<sequence length="398" mass="44341">MTPVTTTEYPFGAPDRLTLHERYGELRRDEPIVRVRMPFGEPCWLVTRYEDAKLVLGDPRFSRAMSRERDEPRTRLAEASDGGILSMDPPDHSRLRKLVAKAFTVRRVELLRERAQEIADGLVDDMLAKGAPADLVEDFALPLPITVICELLGVPYEDREDFRIWSDAFLSSTHLSAEQVRQYADNLYGYMAGLVQQRRVTPTDDLIGAMVLARDEQDQLTEAELVQLAAGVLVAGHETTASHIPNFVYTLLTHPQRWAELRADPTLVPKAVEELMRFIPLGAAAQFARYATEDVEIAGVLVRAGEPVLASIGSANLDESVFDRPDEVDFHRTAGSHIGFGHGVHHCLGAPLARMELQVALGTLVRRLPGLAFAVPEERLPWKSGMLVRGLSQLPVQW</sequence>
<evidence type="ECO:0000313" key="10">
    <source>
        <dbReference type="Proteomes" id="UP000019225"/>
    </source>
</evidence>
<dbReference type="HOGENOM" id="CLU_033716_1_1_11"/>
<dbReference type="PROSITE" id="PS00086">
    <property type="entry name" value="CYTOCHROME_P450"/>
    <property type="match status" value="1"/>
</dbReference>
<dbReference type="GO" id="GO:0004497">
    <property type="term" value="F:monooxygenase activity"/>
    <property type="evidence" value="ECO:0007669"/>
    <property type="project" value="UniProtKB-KW"/>
</dbReference>
<dbReference type="InterPro" id="IPR002397">
    <property type="entry name" value="Cyt_P450_B"/>
</dbReference>
<dbReference type="EC" id="1.14.-.-" evidence="9"/>
<dbReference type="CDD" id="cd11031">
    <property type="entry name" value="Cyp158A-like"/>
    <property type="match status" value="1"/>
</dbReference>
<dbReference type="FunFam" id="1.10.630.10:FF:000018">
    <property type="entry name" value="Cytochrome P450 monooxygenase"/>
    <property type="match status" value="1"/>
</dbReference>
<dbReference type="AlphaFoldDB" id="W5W3B7"/>
<dbReference type="GO" id="GO:0016705">
    <property type="term" value="F:oxidoreductase activity, acting on paired donors, with incorporation or reduction of molecular oxygen"/>
    <property type="evidence" value="ECO:0007669"/>
    <property type="project" value="InterPro"/>
</dbReference>
<evidence type="ECO:0000256" key="8">
    <source>
        <dbReference type="SAM" id="MobiDB-lite"/>
    </source>
</evidence>
<dbReference type="Gene3D" id="1.10.630.10">
    <property type="entry name" value="Cytochrome P450"/>
    <property type="match status" value="1"/>
</dbReference>
<keyword evidence="10" id="KW-1185">Reference proteome</keyword>
<dbReference type="InterPro" id="IPR036396">
    <property type="entry name" value="Cyt_P450_sf"/>
</dbReference>
<evidence type="ECO:0000256" key="3">
    <source>
        <dbReference type="ARBA" id="ARBA00022723"/>
    </source>
</evidence>
<dbReference type="eggNOG" id="COG2124">
    <property type="taxonomic scope" value="Bacteria"/>
</dbReference>
<name>W5W3B7_9PSEU</name>
<organism evidence="9 10">
    <name type="scientific">Kutzneria albida DSM 43870</name>
    <dbReference type="NCBI Taxonomy" id="1449976"/>
    <lineage>
        <taxon>Bacteria</taxon>
        <taxon>Bacillati</taxon>
        <taxon>Actinomycetota</taxon>
        <taxon>Actinomycetes</taxon>
        <taxon>Pseudonocardiales</taxon>
        <taxon>Pseudonocardiaceae</taxon>
        <taxon>Kutzneria</taxon>
    </lineage>
</organism>
<keyword evidence="2 7" id="KW-0349">Heme</keyword>
<evidence type="ECO:0000256" key="7">
    <source>
        <dbReference type="RuleBase" id="RU000461"/>
    </source>
</evidence>
<dbReference type="InterPro" id="IPR017972">
    <property type="entry name" value="Cyt_P450_CS"/>
</dbReference>